<accession>A0AAV1R0M9</accession>
<name>A0AAV1R0M9_9ROSI</name>
<evidence type="ECO:0000313" key="2">
    <source>
        <dbReference type="Proteomes" id="UP001314170"/>
    </source>
</evidence>
<comment type="caution">
    <text evidence="1">The sequence shown here is derived from an EMBL/GenBank/DDBJ whole genome shotgun (WGS) entry which is preliminary data.</text>
</comment>
<sequence length="109" mass="12541">MLEIGIDHAWTTNASQRCLWKMNILPSGINPNRQQLILVGKGVVLGSNPGLLFSFPWLKMDPIEFFSRNDSAVGLAKFLRTQKIRKLPRNFRFLTFILRIESTFSQIHP</sequence>
<evidence type="ECO:0000313" key="1">
    <source>
        <dbReference type="EMBL" id="CAK7326613.1"/>
    </source>
</evidence>
<reference evidence="1 2" key="1">
    <citation type="submission" date="2024-01" db="EMBL/GenBank/DDBJ databases">
        <authorList>
            <person name="Waweru B."/>
        </authorList>
    </citation>
    <scope>NUCLEOTIDE SEQUENCE [LARGE SCALE GENOMIC DNA]</scope>
</reference>
<proteinExistence type="predicted"/>
<gene>
    <name evidence="1" type="ORF">DCAF_LOCUS4316</name>
</gene>
<dbReference type="EMBL" id="CAWUPB010000851">
    <property type="protein sequence ID" value="CAK7326613.1"/>
    <property type="molecule type" value="Genomic_DNA"/>
</dbReference>
<dbReference type="Proteomes" id="UP001314170">
    <property type="component" value="Unassembled WGS sequence"/>
</dbReference>
<dbReference type="AlphaFoldDB" id="A0AAV1R0M9"/>
<protein>
    <submittedName>
        <fullName evidence="1">Uncharacterized protein</fullName>
    </submittedName>
</protein>
<organism evidence="1 2">
    <name type="scientific">Dovyalis caffra</name>
    <dbReference type="NCBI Taxonomy" id="77055"/>
    <lineage>
        <taxon>Eukaryota</taxon>
        <taxon>Viridiplantae</taxon>
        <taxon>Streptophyta</taxon>
        <taxon>Embryophyta</taxon>
        <taxon>Tracheophyta</taxon>
        <taxon>Spermatophyta</taxon>
        <taxon>Magnoliopsida</taxon>
        <taxon>eudicotyledons</taxon>
        <taxon>Gunneridae</taxon>
        <taxon>Pentapetalae</taxon>
        <taxon>rosids</taxon>
        <taxon>fabids</taxon>
        <taxon>Malpighiales</taxon>
        <taxon>Salicaceae</taxon>
        <taxon>Flacourtieae</taxon>
        <taxon>Dovyalis</taxon>
    </lineage>
</organism>
<keyword evidence="2" id="KW-1185">Reference proteome</keyword>